<keyword evidence="5 7" id="KW-0472">Membrane</keyword>
<feature type="transmembrane region" description="Helical" evidence="7">
    <location>
        <begin position="105"/>
        <end position="127"/>
    </location>
</feature>
<dbReference type="RefSeq" id="WP_213638679.1">
    <property type="nucleotide sequence ID" value="NZ_JADPMV010000001.1"/>
</dbReference>
<name>A0ABS5PYS1_9PSED</name>
<feature type="transmembrane region" description="Helical" evidence="7">
    <location>
        <begin position="6"/>
        <end position="34"/>
    </location>
</feature>
<reference evidence="9 10" key="1">
    <citation type="journal article" date="2021" name="Syst. Appl. Microbiol.">
        <title>Pseudomonas lalucatii sp. nov. isolated from Vallgornera, a karstic cave in Mallorca, Western Mediterranean.</title>
        <authorList>
            <person name="Busquets A."/>
            <person name="Mulet M."/>
            <person name="Gomila M."/>
            <person name="Garcia-Valdes E."/>
        </authorList>
    </citation>
    <scope>NUCLEOTIDE SEQUENCE [LARGE SCALE GENOMIC DNA]</scope>
    <source>
        <strain evidence="9 10">R1b54</strain>
    </source>
</reference>
<dbReference type="PANTHER" id="PTHR30625:SF3">
    <property type="entry name" value="TOL-PAL SYSTEM PROTEIN TOLQ"/>
    <property type="match status" value="1"/>
</dbReference>
<keyword evidence="4 7" id="KW-1133">Transmembrane helix</keyword>
<comment type="similarity">
    <text evidence="6">Belongs to the exbB/tolQ family.</text>
</comment>
<protein>
    <submittedName>
        <fullName evidence="9">MotA/TolQ/ExbB proton channel family protein</fullName>
    </submittedName>
</protein>
<comment type="caution">
    <text evidence="9">The sequence shown here is derived from an EMBL/GenBank/DDBJ whole genome shotgun (WGS) entry which is preliminary data.</text>
</comment>
<evidence type="ECO:0000313" key="9">
    <source>
        <dbReference type="EMBL" id="MBS7661348.1"/>
    </source>
</evidence>
<evidence type="ECO:0000256" key="4">
    <source>
        <dbReference type="ARBA" id="ARBA00022989"/>
    </source>
</evidence>
<feature type="domain" description="MotA/TolQ/ExbB proton channel" evidence="8">
    <location>
        <begin position="56"/>
        <end position="141"/>
    </location>
</feature>
<dbReference type="PANTHER" id="PTHR30625">
    <property type="entry name" value="PROTEIN TOLQ"/>
    <property type="match status" value="1"/>
</dbReference>
<sequence length="158" mass="17333">MFDSQVFTWLHLLVGWLLQPVTLGLFALLALAVWDCGVAVGERCGGLAHWQRLPLAEIERRARKRLDRADLIARIGPMLGLMGTLIPLGPGLAALGEGNVQILSVAMRVAFDTTVFGLLAGVLGFGLGRLRRRWYDELLDRCEARTGEEQTDEPALAL</sequence>
<organism evidence="9 10">
    <name type="scientific">Pseudomonas lalucatii</name>
    <dbReference type="NCBI Taxonomy" id="1424203"/>
    <lineage>
        <taxon>Bacteria</taxon>
        <taxon>Pseudomonadati</taxon>
        <taxon>Pseudomonadota</taxon>
        <taxon>Gammaproteobacteria</taxon>
        <taxon>Pseudomonadales</taxon>
        <taxon>Pseudomonadaceae</taxon>
        <taxon>Pseudomonas</taxon>
    </lineage>
</organism>
<dbReference type="EMBL" id="JADPMV010000001">
    <property type="protein sequence ID" value="MBS7661348.1"/>
    <property type="molecule type" value="Genomic_DNA"/>
</dbReference>
<evidence type="ECO:0000256" key="1">
    <source>
        <dbReference type="ARBA" id="ARBA00004651"/>
    </source>
</evidence>
<evidence type="ECO:0000259" key="8">
    <source>
        <dbReference type="Pfam" id="PF01618"/>
    </source>
</evidence>
<keyword evidence="3 7" id="KW-0812">Transmembrane</keyword>
<keyword evidence="6" id="KW-0813">Transport</keyword>
<gene>
    <name evidence="9" type="ORF">I0D00_05215</name>
</gene>
<accession>A0ABS5PYS1</accession>
<keyword evidence="10" id="KW-1185">Reference proteome</keyword>
<evidence type="ECO:0000256" key="3">
    <source>
        <dbReference type="ARBA" id="ARBA00022692"/>
    </source>
</evidence>
<evidence type="ECO:0000313" key="10">
    <source>
        <dbReference type="Proteomes" id="UP001196601"/>
    </source>
</evidence>
<evidence type="ECO:0000256" key="6">
    <source>
        <dbReference type="RuleBase" id="RU004057"/>
    </source>
</evidence>
<evidence type="ECO:0000256" key="5">
    <source>
        <dbReference type="ARBA" id="ARBA00023136"/>
    </source>
</evidence>
<evidence type="ECO:0000256" key="2">
    <source>
        <dbReference type="ARBA" id="ARBA00022475"/>
    </source>
</evidence>
<dbReference type="Proteomes" id="UP001196601">
    <property type="component" value="Unassembled WGS sequence"/>
</dbReference>
<proteinExistence type="inferred from homology"/>
<evidence type="ECO:0000256" key="7">
    <source>
        <dbReference type="SAM" id="Phobius"/>
    </source>
</evidence>
<keyword evidence="2" id="KW-1003">Cell membrane</keyword>
<comment type="subcellular location">
    <subcellularLocation>
        <location evidence="1">Cell membrane</location>
        <topology evidence="1">Multi-pass membrane protein</topology>
    </subcellularLocation>
    <subcellularLocation>
        <location evidence="6">Membrane</location>
        <topology evidence="6">Multi-pass membrane protein</topology>
    </subcellularLocation>
</comment>
<feature type="transmembrane region" description="Helical" evidence="7">
    <location>
        <begin position="71"/>
        <end position="93"/>
    </location>
</feature>
<dbReference type="InterPro" id="IPR002898">
    <property type="entry name" value="MotA_ExbB_proton_chnl"/>
</dbReference>
<keyword evidence="6" id="KW-0653">Protein transport</keyword>
<dbReference type="Pfam" id="PF01618">
    <property type="entry name" value="MotA_ExbB"/>
    <property type="match status" value="1"/>
</dbReference>
<dbReference type="InterPro" id="IPR050790">
    <property type="entry name" value="ExbB/TolQ_transport"/>
</dbReference>